<proteinExistence type="predicted"/>
<organism evidence="1 2">
    <name type="scientific">Staurois parvus</name>
    <dbReference type="NCBI Taxonomy" id="386267"/>
    <lineage>
        <taxon>Eukaryota</taxon>
        <taxon>Metazoa</taxon>
        <taxon>Chordata</taxon>
        <taxon>Craniata</taxon>
        <taxon>Vertebrata</taxon>
        <taxon>Euteleostomi</taxon>
        <taxon>Amphibia</taxon>
        <taxon>Batrachia</taxon>
        <taxon>Anura</taxon>
        <taxon>Neobatrachia</taxon>
        <taxon>Ranoidea</taxon>
        <taxon>Ranidae</taxon>
        <taxon>Staurois</taxon>
    </lineage>
</organism>
<evidence type="ECO:0000313" key="1">
    <source>
        <dbReference type="EMBL" id="CAI9575369.1"/>
    </source>
</evidence>
<name>A0ABN9DRV1_9NEOB</name>
<reference evidence="1" key="1">
    <citation type="submission" date="2023-05" db="EMBL/GenBank/DDBJ databases">
        <authorList>
            <person name="Stuckert A."/>
        </authorList>
    </citation>
    <scope>NUCLEOTIDE SEQUENCE</scope>
</reference>
<comment type="caution">
    <text evidence="1">The sequence shown here is derived from an EMBL/GenBank/DDBJ whole genome shotgun (WGS) entry which is preliminary data.</text>
</comment>
<sequence length="56" mass="6069">MILPSSSVPILSPDKTYRVDSLCTCSIWCVLLERVHVISTGPISTVQTEFRGSASS</sequence>
<protein>
    <submittedName>
        <fullName evidence="1">Uncharacterized protein</fullName>
    </submittedName>
</protein>
<dbReference type="Proteomes" id="UP001162483">
    <property type="component" value="Unassembled WGS sequence"/>
</dbReference>
<keyword evidence="2" id="KW-1185">Reference proteome</keyword>
<dbReference type="EMBL" id="CATNWA010014739">
    <property type="protein sequence ID" value="CAI9575369.1"/>
    <property type="molecule type" value="Genomic_DNA"/>
</dbReference>
<gene>
    <name evidence="1" type="ORF">SPARVUS_LOCUS8186427</name>
</gene>
<evidence type="ECO:0000313" key="2">
    <source>
        <dbReference type="Proteomes" id="UP001162483"/>
    </source>
</evidence>
<accession>A0ABN9DRV1</accession>